<dbReference type="SMART" id="SM00271">
    <property type="entry name" value="DnaJ"/>
    <property type="match status" value="1"/>
</dbReference>
<dbReference type="PROSITE" id="PS50076">
    <property type="entry name" value="DNAJ_2"/>
    <property type="match status" value="1"/>
</dbReference>
<dbReference type="PRINTS" id="PR00625">
    <property type="entry name" value="JDOMAIN"/>
</dbReference>
<evidence type="ECO:0000313" key="4">
    <source>
        <dbReference type="Proteomes" id="UP000037046"/>
    </source>
</evidence>
<evidence type="ECO:0000259" key="2">
    <source>
        <dbReference type="PROSITE" id="PS50076"/>
    </source>
</evidence>
<accession>A0A0L6CQM8</accession>
<dbReference type="InterPro" id="IPR008971">
    <property type="entry name" value="HSP40/DnaJ_pept-bd"/>
</dbReference>
<comment type="caution">
    <text evidence="3">The sequence shown here is derived from an EMBL/GenBank/DDBJ whole genome shotgun (WGS) entry which is preliminary data.</text>
</comment>
<keyword evidence="1" id="KW-0143">Chaperone</keyword>
<dbReference type="PATRIC" id="fig|74031.6.peg.3616"/>
<dbReference type="GO" id="GO:0051082">
    <property type="term" value="F:unfolded protein binding"/>
    <property type="evidence" value="ECO:0007669"/>
    <property type="project" value="InterPro"/>
</dbReference>
<dbReference type="GO" id="GO:0042026">
    <property type="term" value="P:protein refolding"/>
    <property type="evidence" value="ECO:0007669"/>
    <property type="project" value="TreeGrafter"/>
</dbReference>
<dbReference type="Gene3D" id="1.10.287.110">
    <property type="entry name" value="DnaJ domain"/>
    <property type="match status" value="1"/>
</dbReference>
<dbReference type="SUPFAM" id="SSF46565">
    <property type="entry name" value="Chaperone J-domain"/>
    <property type="match status" value="1"/>
</dbReference>
<dbReference type="GO" id="GO:0005737">
    <property type="term" value="C:cytoplasm"/>
    <property type="evidence" value="ECO:0007669"/>
    <property type="project" value="TreeGrafter"/>
</dbReference>
<dbReference type="InterPro" id="IPR001623">
    <property type="entry name" value="DnaJ_domain"/>
</dbReference>
<feature type="domain" description="J" evidence="2">
    <location>
        <begin position="4"/>
        <end position="69"/>
    </location>
</feature>
<organism evidence="3 4">
    <name type="scientific">Roseovarius tolerans</name>
    <dbReference type="NCBI Taxonomy" id="74031"/>
    <lineage>
        <taxon>Bacteria</taxon>
        <taxon>Pseudomonadati</taxon>
        <taxon>Pseudomonadota</taxon>
        <taxon>Alphaproteobacteria</taxon>
        <taxon>Rhodobacterales</taxon>
        <taxon>Roseobacteraceae</taxon>
        <taxon>Roseovarius</taxon>
    </lineage>
</organism>
<dbReference type="Proteomes" id="UP000037046">
    <property type="component" value="Unassembled WGS sequence"/>
</dbReference>
<dbReference type="Pfam" id="PF01556">
    <property type="entry name" value="DnaJ_C"/>
    <property type="match status" value="1"/>
</dbReference>
<dbReference type="CDD" id="cd06257">
    <property type="entry name" value="DnaJ"/>
    <property type="match status" value="1"/>
</dbReference>
<dbReference type="Gene3D" id="2.60.260.20">
    <property type="entry name" value="Urease metallochaperone UreE, N-terminal domain"/>
    <property type="match status" value="2"/>
</dbReference>
<proteinExistence type="predicted"/>
<dbReference type="PANTHER" id="PTHR43096">
    <property type="entry name" value="DNAJ HOMOLOG 1, MITOCHONDRIAL-RELATED"/>
    <property type="match status" value="1"/>
</dbReference>
<dbReference type="PROSITE" id="PS00636">
    <property type="entry name" value="DNAJ_1"/>
    <property type="match status" value="1"/>
</dbReference>
<protein>
    <submittedName>
        <fullName evidence="3">Curved DNA-binding protein</fullName>
    </submittedName>
</protein>
<dbReference type="InterPro" id="IPR002939">
    <property type="entry name" value="DnaJ_C"/>
</dbReference>
<evidence type="ECO:0000256" key="1">
    <source>
        <dbReference type="ARBA" id="ARBA00023186"/>
    </source>
</evidence>
<name>A0A0L6CQM8_9RHOB</name>
<dbReference type="AlphaFoldDB" id="A0A0L6CQM8"/>
<gene>
    <name evidence="3" type="primary">cbpA</name>
    <name evidence="3" type="ORF">ROTO_35240</name>
</gene>
<evidence type="ECO:0000313" key="3">
    <source>
        <dbReference type="EMBL" id="KNX39940.1"/>
    </source>
</evidence>
<dbReference type="InterPro" id="IPR036869">
    <property type="entry name" value="J_dom_sf"/>
</dbReference>
<dbReference type="InterPro" id="IPR018253">
    <property type="entry name" value="DnaJ_domain_CS"/>
</dbReference>
<dbReference type="RefSeq" id="WP_050664343.1">
    <property type="nucleotide sequence ID" value="NZ_CP118494.1"/>
</dbReference>
<dbReference type="SUPFAM" id="SSF49493">
    <property type="entry name" value="HSP40/DnaJ peptide-binding domain"/>
    <property type="match status" value="2"/>
</dbReference>
<keyword evidence="4" id="KW-1185">Reference proteome</keyword>
<dbReference type="OrthoDB" id="9779889at2"/>
<dbReference type="Pfam" id="PF00226">
    <property type="entry name" value="DnaJ"/>
    <property type="match status" value="1"/>
</dbReference>
<dbReference type="EMBL" id="LGVV01000083">
    <property type="protein sequence ID" value="KNX39940.1"/>
    <property type="molecule type" value="Genomic_DNA"/>
</dbReference>
<keyword evidence="3" id="KW-0238">DNA-binding</keyword>
<dbReference type="CDD" id="cd10747">
    <property type="entry name" value="DnaJ_C"/>
    <property type="match status" value="1"/>
</dbReference>
<reference evidence="4" key="1">
    <citation type="submission" date="2015-07" db="EMBL/GenBank/DDBJ databases">
        <title>Draft Genome Sequence of Roseovarius tolerans EL-164, a producer of N-Acylated Alanine Methyl Esters (NAMEs).</title>
        <authorList>
            <person name="Voget S."/>
            <person name="Bruns H."/>
            <person name="Wagner-Doebler I."/>
            <person name="Schulz S."/>
            <person name="Daniel R."/>
        </authorList>
    </citation>
    <scope>NUCLEOTIDE SEQUENCE [LARGE SCALE GENOMIC DNA]</scope>
    <source>
        <strain evidence="4">EL-164</strain>
    </source>
</reference>
<sequence length="311" mass="34518">MSDDPYKVLGVSKAATQDEIKKAYRKLAKRLHPDLHPGDPKKKAEFQEVSSAYDLLGDAEKRRRFDAGEIDAKGHERPERNFYHQYTDQQGGRRYDPNEGMENHEGFSDLFSDLFGQRTRAGQGGPRQGFHARGTDLRYHLDVDFMDAAKGAKQQVTMPDGNRIEVSIPAGLKDRQTLRLRGKGSPGFGGGPPGDALVTVTVRPHPVFTRVGDDVEIELPITFDEAILGAKVDVPILTGTVSMTIPKGASSGRRLRLKGKGLSRENGSTGDQIVRLKIVLPEKVDDEMAQLAQEWRDHVKLDPREVLRGML</sequence>
<dbReference type="GO" id="GO:0003677">
    <property type="term" value="F:DNA binding"/>
    <property type="evidence" value="ECO:0007669"/>
    <property type="project" value="UniProtKB-KW"/>
</dbReference>
<dbReference type="PANTHER" id="PTHR43096:SF52">
    <property type="entry name" value="DNAJ HOMOLOG 1, MITOCHONDRIAL-RELATED"/>
    <property type="match status" value="1"/>
</dbReference>
<dbReference type="FunFam" id="2.60.260.20:FF:000013">
    <property type="entry name" value="DnaJ subfamily B member 11"/>
    <property type="match status" value="1"/>
</dbReference>